<dbReference type="EC" id="2.7.7.2" evidence="15"/>
<keyword evidence="7 15" id="KW-0548">Nucleotidyltransferase</keyword>
<dbReference type="PANTHER" id="PTHR22749">
    <property type="entry name" value="RIBOFLAVIN KINASE/FMN ADENYLYLTRANSFERASE"/>
    <property type="match status" value="1"/>
</dbReference>
<gene>
    <name evidence="17" type="ORF">BE08_32990</name>
</gene>
<evidence type="ECO:0000256" key="3">
    <source>
        <dbReference type="ARBA" id="ARBA00005201"/>
    </source>
</evidence>
<dbReference type="UniPathway" id="UPA00276">
    <property type="reaction ID" value="UER00406"/>
</dbReference>
<dbReference type="InterPro" id="IPR002606">
    <property type="entry name" value="Riboflavin_kinase_bac"/>
</dbReference>
<comment type="caution">
    <text evidence="17">The sequence shown here is derived from an EMBL/GenBank/DDBJ whole genome shotgun (WGS) entry which is preliminary data.</text>
</comment>
<comment type="pathway">
    <text evidence="2 15">Cofactor biosynthesis; FAD biosynthesis; FAD from FMN: step 1/1.</text>
</comment>
<evidence type="ECO:0000256" key="7">
    <source>
        <dbReference type="ARBA" id="ARBA00022695"/>
    </source>
</evidence>
<keyword evidence="10 15" id="KW-0274">FAD</keyword>
<dbReference type="Gene3D" id="3.40.50.620">
    <property type="entry name" value="HUPs"/>
    <property type="match status" value="1"/>
</dbReference>
<evidence type="ECO:0000256" key="2">
    <source>
        <dbReference type="ARBA" id="ARBA00004726"/>
    </source>
</evidence>
<keyword evidence="8 15" id="KW-0547">Nucleotide-binding</keyword>
<dbReference type="Pfam" id="PF06574">
    <property type="entry name" value="FAD_syn"/>
    <property type="match status" value="1"/>
</dbReference>
<evidence type="ECO:0000256" key="6">
    <source>
        <dbReference type="ARBA" id="ARBA00022679"/>
    </source>
</evidence>
<evidence type="ECO:0000313" key="17">
    <source>
        <dbReference type="EMBL" id="KYF57504.1"/>
    </source>
</evidence>
<dbReference type="PANTHER" id="PTHR22749:SF6">
    <property type="entry name" value="RIBOFLAVIN KINASE"/>
    <property type="match status" value="1"/>
</dbReference>
<dbReference type="Gene3D" id="2.40.30.30">
    <property type="entry name" value="Riboflavin kinase-like"/>
    <property type="match status" value="1"/>
</dbReference>
<comment type="catalytic activity">
    <reaction evidence="13 15">
        <text>riboflavin + ATP = FMN + ADP + H(+)</text>
        <dbReference type="Rhea" id="RHEA:14357"/>
        <dbReference type="ChEBI" id="CHEBI:15378"/>
        <dbReference type="ChEBI" id="CHEBI:30616"/>
        <dbReference type="ChEBI" id="CHEBI:57986"/>
        <dbReference type="ChEBI" id="CHEBI:58210"/>
        <dbReference type="ChEBI" id="CHEBI:456216"/>
        <dbReference type="EC" id="2.7.1.26"/>
    </reaction>
</comment>
<evidence type="ECO:0000256" key="13">
    <source>
        <dbReference type="ARBA" id="ARBA00047880"/>
    </source>
</evidence>
<keyword evidence="12" id="KW-0511">Multifunctional enzyme</keyword>
<evidence type="ECO:0000256" key="15">
    <source>
        <dbReference type="PIRNR" id="PIRNR004491"/>
    </source>
</evidence>
<dbReference type="SMART" id="SM00904">
    <property type="entry name" value="Flavokinase"/>
    <property type="match status" value="1"/>
</dbReference>
<dbReference type="Pfam" id="PF01687">
    <property type="entry name" value="Flavokinase"/>
    <property type="match status" value="1"/>
</dbReference>
<dbReference type="GO" id="GO:0006747">
    <property type="term" value="P:FAD biosynthetic process"/>
    <property type="evidence" value="ECO:0007669"/>
    <property type="project" value="UniProtKB-UniRule"/>
</dbReference>
<dbReference type="PIRSF" id="PIRSF004491">
    <property type="entry name" value="FAD_Synth"/>
    <property type="match status" value="1"/>
</dbReference>
<keyword evidence="4 15" id="KW-0285">Flavoprotein</keyword>
<evidence type="ECO:0000256" key="12">
    <source>
        <dbReference type="ARBA" id="ARBA00023268"/>
    </source>
</evidence>
<feature type="domain" description="Riboflavin kinase" evidence="16">
    <location>
        <begin position="188"/>
        <end position="320"/>
    </location>
</feature>
<dbReference type="InterPro" id="IPR014729">
    <property type="entry name" value="Rossmann-like_a/b/a_fold"/>
</dbReference>
<comment type="function">
    <text evidence="1">Catalyzes the phosphorylation of riboflavin to FMN followed by the adenylation of FMN to FAD.</text>
</comment>
<dbReference type="EMBL" id="JELY01000943">
    <property type="protein sequence ID" value="KYF57504.1"/>
    <property type="molecule type" value="Genomic_DNA"/>
</dbReference>
<evidence type="ECO:0000256" key="10">
    <source>
        <dbReference type="ARBA" id="ARBA00022827"/>
    </source>
</evidence>
<keyword evidence="9 15" id="KW-0418">Kinase</keyword>
<accession>A0A150PP79</accession>
<dbReference type="AlphaFoldDB" id="A0A150PP79"/>
<keyword evidence="11 15" id="KW-0067">ATP-binding</keyword>
<dbReference type="GO" id="GO:0009398">
    <property type="term" value="P:FMN biosynthetic process"/>
    <property type="evidence" value="ECO:0007669"/>
    <property type="project" value="UniProtKB-UniRule"/>
</dbReference>
<dbReference type="InterPro" id="IPR015865">
    <property type="entry name" value="Riboflavin_kinase_bac/euk"/>
</dbReference>
<dbReference type="Proteomes" id="UP000075420">
    <property type="component" value="Unassembled WGS sequence"/>
</dbReference>
<dbReference type="InterPro" id="IPR023465">
    <property type="entry name" value="Riboflavin_kinase_dom_sf"/>
</dbReference>
<organism evidence="17 18">
    <name type="scientific">Sorangium cellulosum</name>
    <name type="common">Polyangium cellulosum</name>
    <dbReference type="NCBI Taxonomy" id="56"/>
    <lineage>
        <taxon>Bacteria</taxon>
        <taxon>Pseudomonadati</taxon>
        <taxon>Myxococcota</taxon>
        <taxon>Polyangia</taxon>
        <taxon>Polyangiales</taxon>
        <taxon>Polyangiaceae</taxon>
        <taxon>Sorangium</taxon>
    </lineage>
</organism>
<dbReference type="GO" id="GO:0003919">
    <property type="term" value="F:FMN adenylyltransferase activity"/>
    <property type="evidence" value="ECO:0007669"/>
    <property type="project" value="UniProtKB-UniRule"/>
</dbReference>
<dbReference type="GO" id="GO:0008531">
    <property type="term" value="F:riboflavin kinase activity"/>
    <property type="evidence" value="ECO:0007669"/>
    <property type="project" value="UniProtKB-UniRule"/>
</dbReference>
<evidence type="ECO:0000256" key="5">
    <source>
        <dbReference type="ARBA" id="ARBA00022643"/>
    </source>
</evidence>
<dbReference type="FunFam" id="3.40.50.620:FF:000021">
    <property type="entry name" value="Riboflavin biosynthesis protein"/>
    <property type="match status" value="1"/>
</dbReference>
<evidence type="ECO:0000256" key="1">
    <source>
        <dbReference type="ARBA" id="ARBA00002121"/>
    </source>
</evidence>
<proteinExistence type="inferred from homology"/>
<evidence type="ECO:0000259" key="16">
    <source>
        <dbReference type="SMART" id="SM00904"/>
    </source>
</evidence>
<keyword evidence="6 15" id="KW-0808">Transferase</keyword>
<comment type="catalytic activity">
    <reaction evidence="14 15">
        <text>FMN + ATP + H(+) = FAD + diphosphate</text>
        <dbReference type="Rhea" id="RHEA:17237"/>
        <dbReference type="ChEBI" id="CHEBI:15378"/>
        <dbReference type="ChEBI" id="CHEBI:30616"/>
        <dbReference type="ChEBI" id="CHEBI:33019"/>
        <dbReference type="ChEBI" id="CHEBI:57692"/>
        <dbReference type="ChEBI" id="CHEBI:58210"/>
        <dbReference type="EC" id="2.7.7.2"/>
    </reaction>
</comment>
<dbReference type="GO" id="GO:0005524">
    <property type="term" value="F:ATP binding"/>
    <property type="evidence" value="ECO:0007669"/>
    <property type="project" value="UniProtKB-UniRule"/>
</dbReference>
<name>A0A150PP79_SORCE</name>
<dbReference type="NCBIfam" id="TIGR00083">
    <property type="entry name" value="ribF"/>
    <property type="match status" value="1"/>
</dbReference>
<comment type="similarity">
    <text evidence="15">Belongs to the ribF family.</text>
</comment>
<dbReference type="GO" id="GO:0009231">
    <property type="term" value="P:riboflavin biosynthetic process"/>
    <property type="evidence" value="ECO:0007669"/>
    <property type="project" value="InterPro"/>
</dbReference>
<comment type="pathway">
    <text evidence="3 15">Cofactor biosynthesis; FMN biosynthesis; FMN from riboflavin (ATP route): step 1/1.</text>
</comment>
<dbReference type="CDD" id="cd02064">
    <property type="entry name" value="FAD_synthetase_N"/>
    <property type="match status" value="1"/>
</dbReference>
<protein>
    <recommendedName>
        <fullName evidence="15">Riboflavin biosynthesis protein</fullName>
    </recommendedName>
    <domain>
        <recommendedName>
            <fullName evidence="15">Riboflavin kinase</fullName>
            <ecNumber evidence="15">2.7.1.26</ecNumber>
        </recommendedName>
        <alternativeName>
            <fullName evidence="15">Flavokinase</fullName>
        </alternativeName>
    </domain>
    <domain>
        <recommendedName>
            <fullName evidence="15">FMN adenylyltransferase</fullName>
            <ecNumber evidence="15">2.7.7.2</ecNumber>
        </recommendedName>
        <alternativeName>
            <fullName evidence="15">FAD pyrophosphorylase</fullName>
        </alternativeName>
        <alternativeName>
            <fullName evidence="15">FAD synthase</fullName>
        </alternativeName>
    </domain>
</protein>
<dbReference type="InterPro" id="IPR023468">
    <property type="entry name" value="Riboflavin_kinase"/>
</dbReference>
<sequence>MEHLAAAEGGQGGRAAAGPRGSLVIIGNFDGVHRGHQALLADAALDAERRGLDPVALTFAPHPASVLGRTPPPTLTALPRKIELIRRVQPAIRVDVVTFDRAFAAQTPEQFVERVLLDRLPARVVLVGANFRFGRGRAGDFTTLGRLGEDLGFETRSHPLVGDAEGAWSSTRVRAAIARGDLDAAEHMLSRPHMLSGVVAQGARRGRTIGFPTCNLDEIEEALPPFGVYATLVDRVTPSGRATALARGVANVGVRPTVDASGQARPNLEVHLFDVDEDLYGAALRVHLIARLREERRFSGLPELKAQIARDAEAARARLAPLVEDPAAEGAFR</sequence>
<evidence type="ECO:0000256" key="9">
    <source>
        <dbReference type="ARBA" id="ARBA00022777"/>
    </source>
</evidence>
<dbReference type="SUPFAM" id="SSF52374">
    <property type="entry name" value="Nucleotidylyl transferase"/>
    <property type="match status" value="1"/>
</dbReference>
<dbReference type="EC" id="2.7.1.26" evidence="15"/>
<reference evidence="17 18" key="1">
    <citation type="submission" date="2014-02" db="EMBL/GenBank/DDBJ databases">
        <title>The small core and large imbalanced accessory genome model reveals a collaborative survival strategy of Sorangium cellulosum strains in nature.</title>
        <authorList>
            <person name="Han K."/>
            <person name="Peng R."/>
            <person name="Blom J."/>
            <person name="Li Y.-Z."/>
        </authorList>
    </citation>
    <scope>NUCLEOTIDE SEQUENCE [LARGE SCALE GENOMIC DNA]</scope>
    <source>
        <strain evidence="17 18">So0157-25</strain>
    </source>
</reference>
<dbReference type="InterPro" id="IPR015864">
    <property type="entry name" value="FAD_synthase"/>
</dbReference>
<dbReference type="SUPFAM" id="SSF82114">
    <property type="entry name" value="Riboflavin kinase-like"/>
    <property type="match status" value="1"/>
</dbReference>
<evidence type="ECO:0000256" key="14">
    <source>
        <dbReference type="ARBA" id="ARBA00049494"/>
    </source>
</evidence>
<evidence type="ECO:0000313" key="18">
    <source>
        <dbReference type="Proteomes" id="UP000075420"/>
    </source>
</evidence>
<evidence type="ECO:0000256" key="4">
    <source>
        <dbReference type="ARBA" id="ARBA00022630"/>
    </source>
</evidence>
<keyword evidence="5 15" id="KW-0288">FMN</keyword>
<evidence type="ECO:0000256" key="8">
    <source>
        <dbReference type="ARBA" id="ARBA00022741"/>
    </source>
</evidence>
<evidence type="ECO:0000256" key="11">
    <source>
        <dbReference type="ARBA" id="ARBA00022840"/>
    </source>
</evidence>
<dbReference type="UniPathway" id="UPA00277">
    <property type="reaction ID" value="UER00407"/>
</dbReference>